<reference evidence="2 3" key="1">
    <citation type="submission" date="2024-02" db="EMBL/GenBank/DDBJ databases">
        <authorList>
            <person name="Vignale AGUSTIN F."/>
            <person name="Sosa J E."/>
            <person name="Modenutti C."/>
        </authorList>
    </citation>
    <scope>NUCLEOTIDE SEQUENCE [LARGE SCALE GENOMIC DNA]</scope>
</reference>
<evidence type="ECO:0000313" key="3">
    <source>
        <dbReference type="Proteomes" id="UP001642360"/>
    </source>
</evidence>
<evidence type="ECO:0000313" key="2">
    <source>
        <dbReference type="EMBL" id="CAK9184327.1"/>
    </source>
</evidence>
<keyword evidence="3" id="KW-1185">Reference proteome</keyword>
<proteinExistence type="predicted"/>
<dbReference type="PROSITE" id="PS50878">
    <property type="entry name" value="RT_POL"/>
    <property type="match status" value="1"/>
</dbReference>
<organism evidence="2 3">
    <name type="scientific">Ilex paraguariensis</name>
    <name type="common">yerba mate</name>
    <dbReference type="NCBI Taxonomy" id="185542"/>
    <lineage>
        <taxon>Eukaryota</taxon>
        <taxon>Viridiplantae</taxon>
        <taxon>Streptophyta</taxon>
        <taxon>Embryophyta</taxon>
        <taxon>Tracheophyta</taxon>
        <taxon>Spermatophyta</taxon>
        <taxon>Magnoliopsida</taxon>
        <taxon>eudicotyledons</taxon>
        <taxon>Gunneridae</taxon>
        <taxon>Pentapetalae</taxon>
        <taxon>asterids</taxon>
        <taxon>campanulids</taxon>
        <taxon>Aquifoliales</taxon>
        <taxon>Aquifoliaceae</taxon>
        <taxon>Ilex</taxon>
    </lineage>
</organism>
<dbReference type="AlphaFoldDB" id="A0ABC8UU99"/>
<name>A0ABC8UU99_9AQUA</name>
<dbReference type="Proteomes" id="UP001642360">
    <property type="component" value="Unassembled WGS sequence"/>
</dbReference>
<evidence type="ECO:0000259" key="1">
    <source>
        <dbReference type="PROSITE" id="PS50878"/>
    </source>
</evidence>
<dbReference type="PANTHER" id="PTHR33116">
    <property type="entry name" value="REVERSE TRANSCRIPTASE ZINC-BINDING DOMAIN-CONTAINING PROTEIN-RELATED-RELATED"/>
    <property type="match status" value="1"/>
</dbReference>
<dbReference type="Pfam" id="PF00078">
    <property type="entry name" value="RVT_1"/>
    <property type="match status" value="1"/>
</dbReference>
<accession>A0ABC8UU99</accession>
<comment type="caution">
    <text evidence="2">The sequence shown here is derived from an EMBL/GenBank/DDBJ whole genome shotgun (WGS) entry which is preliminary data.</text>
</comment>
<dbReference type="PANTHER" id="PTHR33116:SF80">
    <property type="entry name" value="REVERSE TRANSCRIPTASE ZINC-BINDING DOMAIN-CONTAINING PROTEIN"/>
    <property type="match status" value="1"/>
</dbReference>
<dbReference type="InterPro" id="IPR000477">
    <property type="entry name" value="RT_dom"/>
</dbReference>
<feature type="domain" description="Reverse transcriptase" evidence="1">
    <location>
        <begin position="1"/>
        <end position="163"/>
    </location>
</feature>
<protein>
    <recommendedName>
        <fullName evidence="1">Reverse transcriptase domain-containing protein</fullName>
    </recommendedName>
</protein>
<sequence length="245" mass="28015">MKIEVCDLPKKIEVYGYLSTQHFSICLNGQRYGYFPNSRGLRQGDPLSPSLFILAEEVLSRGLRRIYQQNLVSHFHIGRGTTVVSHLLFADDTLVFMRGTKRSVLNVLKYIGEYESCSGQKVNKSKSAMYCSKRISVARRNSLSSLVGIPIRKCPFSYLGCPIIRGRVKFCYFEDIMRTFRSRIEGWYAKMLSGMGRIVLVQSVLSAIPTHMLACLNIPKGILRKLNSYIADFIWSSKLDIKRRH</sequence>
<dbReference type="EMBL" id="CAUOFW020008935">
    <property type="protein sequence ID" value="CAK9184327.1"/>
    <property type="molecule type" value="Genomic_DNA"/>
</dbReference>
<gene>
    <name evidence="2" type="ORF">ILEXP_LOCUS54633</name>
</gene>